<dbReference type="PROSITE" id="PS00211">
    <property type="entry name" value="ABC_TRANSPORTER_1"/>
    <property type="match status" value="1"/>
</dbReference>
<dbReference type="PANTHER" id="PTHR42711:SF15">
    <property type="entry name" value="ABC-TYPE MULTIDRUG TRANSPORT SYSTEM, ATPASE COMPONENT"/>
    <property type="match status" value="1"/>
</dbReference>
<keyword evidence="6" id="KW-1185">Reference proteome</keyword>
<evidence type="ECO:0000313" key="5">
    <source>
        <dbReference type="EMBL" id="SDM65024.1"/>
    </source>
</evidence>
<sequence>MSDTIKLPEYALEATDLRKTYRGGGKAPDKEALRGIDLKVKRGSFFGLLGPNGAGKSTFINIFAGLTNKTSGTARTWGVDIDQDSRAARAAIGVVPQEISADVFFTPYETLELMAGFYGVPKKERRTDELLEVLGLTDKRDAYVRQLSGGMKRRLLVAKAMVHTPPVLVLDEPTAGVDIELRRQLWDFVRELHARGTTIVLTTHYLEEAQELCDEIAIIDHGKVIACEPKETLLKRMDRKTLVITPGEALPAVPASLDGLDAEIRPDGSLAISYRFGEVSVAEMIERFHASGARIADLRTEEADLEDVFLSLTYNREDA</sequence>
<dbReference type="InterPro" id="IPR003439">
    <property type="entry name" value="ABC_transporter-like_ATP-bd"/>
</dbReference>
<keyword evidence="2" id="KW-0547">Nucleotide-binding</keyword>
<dbReference type="Pfam" id="PF00005">
    <property type="entry name" value="ABC_tran"/>
    <property type="match status" value="1"/>
</dbReference>
<evidence type="ECO:0000256" key="3">
    <source>
        <dbReference type="ARBA" id="ARBA00022840"/>
    </source>
</evidence>
<dbReference type="Proteomes" id="UP000199759">
    <property type="component" value="Unassembled WGS sequence"/>
</dbReference>
<protein>
    <submittedName>
        <fullName evidence="5">ABC-2 type transport system ATP-binding protein</fullName>
    </submittedName>
</protein>
<dbReference type="AlphaFoldDB" id="A0A1G9UYH1"/>
<dbReference type="GO" id="GO:0005524">
    <property type="term" value="F:ATP binding"/>
    <property type="evidence" value="ECO:0007669"/>
    <property type="project" value="UniProtKB-KW"/>
</dbReference>
<accession>A0A1G9UYH1</accession>
<evidence type="ECO:0000256" key="1">
    <source>
        <dbReference type="ARBA" id="ARBA00022448"/>
    </source>
</evidence>
<dbReference type="SMART" id="SM00382">
    <property type="entry name" value="AAA"/>
    <property type="match status" value="1"/>
</dbReference>
<keyword evidence="1" id="KW-0813">Transport</keyword>
<organism evidence="5 6">
    <name type="scientific">Maricaulis salignorans</name>
    <dbReference type="NCBI Taxonomy" id="144026"/>
    <lineage>
        <taxon>Bacteria</taxon>
        <taxon>Pseudomonadati</taxon>
        <taxon>Pseudomonadota</taxon>
        <taxon>Alphaproteobacteria</taxon>
        <taxon>Maricaulales</taxon>
        <taxon>Maricaulaceae</taxon>
        <taxon>Maricaulis</taxon>
    </lineage>
</organism>
<dbReference type="InterPro" id="IPR050763">
    <property type="entry name" value="ABC_transporter_ATP-binding"/>
</dbReference>
<keyword evidence="3 5" id="KW-0067">ATP-binding</keyword>
<dbReference type="EMBL" id="FNHG01000017">
    <property type="protein sequence ID" value="SDM65024.1"/>
    <property type="molecule type" value="Genomic_DNA"/>
</dbReference>
<dbReference type="OrthoDB" id="9778547at2"/>
<dbReference type="RefSeq" id="WP_091771139.1">
    <property type="nucleotide sequence ID" value="NZ_FNHG01000017.1"/>
</dbReference>
<dbReference type="InterPro" id="IPR017871">
    <property type="entry name" value="ABC_transporter-like_CS"/>
</dbReference>
<dbReference type="Gene3D" id="3.40.50.300">
    <property type="entry name" value="P-loop containing nucleotide triphosphate hydrolases"/>
    <property type="match status" value="1"/>
</dbReference>
<name>A0A1G9UYH1_9PROT</name>
<feature type="domain" description="ABC transporter" evidence="4">
    <location>
        <begin position="12"/>
        <end position="246"/>
    </location>
</feature>
<dbReference type="PANTHER" id="PTHR42711">
    <property type="entry name" value="ABC TRANSPORTER ATP-BINDING PROTEIN"/>
    <property type="match status" value="1"/>
</dbReference>
<reference evidence="5 6" key="1">
    <citation type="submission" date="2016-10" db="EMBL/GenBank/DDBJ databases">
        <authorList>
            <person name="de Groot N.N."/>
        </authorList>
    </citation>
    <scope>NUCLEOTIDE SEQUENCE [LARGE SCALE GENOMIC DNA]</scope>
    <source>
        <strain evidence="5 6">DSM 16077</strain>
    </source>
</reference>
<dbReference type="SUPFAM" id="SSF52540">
    <property type="entry name" value="P-loop containing nucleoside triphosphate hydrolases"/>
    <property type="match status" value="1"/>
</dbReference>
<evidence type="ECO:0000259" key="4">
    <source>
        <dbReference type="PROSITE" id="PS50893"/>
    </source>
</evidence>
<dbReference type="GO" id="GO:0016887">
    <property type="term" value="F:ATP hydrolysis activity"/>
    <property type="evidence" value="ECO:0007669"/>
    <property type="project" value="InterPro"/>
</dbReference>
<dbReference type="InterPro" id="IPR003593">
    <property type="entry name" value="AAA+_ATPase"/>
</dbReference>
<dbReference type="InterPro" id="IPR027417">
    <property type="entry name" value="P-loop_NTPase"/>
</dbReference>
<dbReference type="PROSITE" id="PS50893">
    <property type="entry name" value="ABC_TRANSPORTER_2"/>
    <property type="match status" value="1"/>
</dbReference>
<evidence type="ECO:0000256" key="2">
    <source>
        <dbReference type="ARBA" id="ARBA00022741"/>
    </source>
</evidence>
<gene>
    <name evidence="5" type="ORF">SAMN04488568_11713</name>
</gene>
<proteinExistence type="predicted"/>
<dbReference type="STRING" id="144026.SAMN04488568_11713"/>
<evidence type="ECO:0000313" key="6">
    <source>
        <dbReference type="Proteomes" id="UP000199759"/>
    </source>
</evidence>